<name>A0A4Y5QYI1_9HEMI</name>
<evidence type="ECO:0000256" key="1">
    <source>
        <dbReference type="SAM" id="SignalP"/>
    </source>
</evidence>
<dbReference type="PANTHER" id="PTHR11257:SF13">
    <property type="entry name" value="GEO07322P1"/>
    <property type="match status" value="1"/>
</dbReference>
<dbReference type="EMBL" id="MH053383">
    <property type="protein sequence ID" value="QCX43092.1"/>
    <property type="molecule type" value="mRNA"/>
</dbReference>
<sequence>MIWLRVLLCAIALFVGITFAMDPEDEEFYRRVFEEVDPDFILDNERILNSYLKCFYSEGDCNRHAEVVKESIPDVLKTVCGRCTPKQKEIFKYSLNKFIPAHPKEWDKMLSIYDPTGEYWPNVKAYIES</sequence>
<dbReference type="SUPFAM" id="SSF100910">
    <property type="entry name" value="Chemosensory protein Csp2"/>
    <property type="match status" value="1"/>
</dbReference>
<dbReference type="AlphaFoldDB" id="A0A4Y5QYI1"/>
<dbReference type="Gene3D" id="1.10.2080.10">
    <property type="entry name" value="Insect odorant-binding protein A10/Ejaculatory bulb-specific protein 3"/>
    <property type="match status" value="1"/>
</dbReference>
<proteinExistence type="evidence at transcript level"/>
<dbReference type="Pfam" id="PF03392">
    <property type="entry name" value="OS-D"/>
    <property type="match status" value="1"/>
</dbReference>
<dbReference type="PANTHER" id="PTHR11257">
    <property type="entry name" value="CHEMOSENSORY PROTEIN-RELATED"/>
    <property type="match status" value="1"/>
</dbReference>
<feature type="signal peptide" evidence="1">
    <location>
        <begin position="1"/>
        <end position="20"/>
    </location>
</feature>
<dbReference type="InterPro" id="IPR036682">
    <property type="entry name" value="OS_D_A10/PebIII_sf"/>
</dbReference>
<dbReference type="InterPro" id="IPR005055">
    <property type="entry name" value="A10/PebIII"/>
</dbReference>
<accession>A0A4Y5QYI1</accession>
<evidence type="ECO:0000313" key="2">
    <source>
        <dbReference type="EMBL" id="QCX43092.1"/>
    </source>
</evidence>
<keyword evidence="1" id="KW-0732">Signal</keyword>
<reference evidence="2" key="1">
    <citation type="submission" date="2018-03" db="EMBL/GenBank/DDBJ databases">
        <authorList>
            <person name="Wang Z."/>
        </authorList>
    </citation>
    <scope>NUCLEOTIDE SEQUENCE</scope>
</reference>
<feature type="chain" id="PRO_5021326541" evidence="1">
    <location>
        <begin position="21"/>
        <end position="129"/>
    </location>
</feature>
<protein>
    <submittedName>
        <fullName evidence="2">Chemosensory protein csp12</fullName>
    </submittedName>
</protein>
<organism evidence="2">
    <name type="scientific">Helopeltis theivora</name>
    <dbReference type="NCBI Taxonomy" id="393766"/>
    <lineage>
        <taxon>Eukaryota</taxon>
        <taxon>Metazoa</taxon>
        <taxon>Ecdysozoa</taxon>
        <taxon>Arthropoda</taxon>
        <taxon>Hexapoda</taxon>
        <taxon>Insecta</taxon>
        <taxon>Pterygota</taxon>
        <taxon>Neoptera</taxon>
        <taxon>Paraneoptera</taxon>
        <taxon>Hemiptera</taxon>
        <taxon>Heteroptera</taxon>
        <taxon>Panheteroptera</taxon>
        <taxon>Cimicomorpha</taxon>
        <taxon>Miridae</taxon>
        <taxon>Monaloniini</taxon>
        <taxon>Helopeltis</taxon>
    </lineage>
</organism>